<name>C5KIA4_PERM5</name>
<dbReference type="AlphaFoldDB" id="C5KIA4"/>
<evidence type="ECO:0000313" key="2">
    <source>
        <dbReference type="EMBL" id="EER15767.1"/>
    </source>
</evidence>
<dbReference type="OrthoDB" id="423163at2759"/>
<dbReference type="EMBL" id="GG673116">
    <property type="protein sequence ID" value="EER15767.1"/>
    <property type="molecule type" value="Genomic_DNA"/>
</dbReference>
<organism evidence="3">
    <name type="scientific">Perkinsus marinus (strain ATCC 50983 / TXsc)</name>
    <dbReference type="NCBI Taxonomy" id="423536"/>
    <lineage>
        <taxon>Eukaryota</taxon>
        <taxon>Sar</taxon>
        <taxon>Alveolata</taxon>
        <taxon>Perkinsozoa</taxon>
        <taxon>Perkinsea</taxon>
        <taxon>Perkinsida</taxon>
        <taxon>Perkinsidae</taxon>
        <taxon>Perkinsus</taxon>
    </lineage>
</organism>
<dbReference type="RefSeq" id="XP_002783971.1">
    <property type="nucleotide sequence ID" value="XM_002783925.1"/>
</dbReference>
<accession>C5KIA4</accession>
<dbReference type="InParanoid" id="C5KIA4"/>
<protein>
    <submittedName>
        <fullName evidence="2">Uncharacterized protein</fullName>
    </submittedName>
</protein>
<evidence type="ECO:0000313" key="3">
    <source>
        <dbReference type="Proteomes" id="UP000007800"/>
    </source>
</evidence>
<keyword evidence="3" id="KW-1185">Reference proteome</keyword>
<reference evidence="2 3" key="1">
    <citation type="submission" date="2008-07" db="EMBL/GenBank/DDBJ databases">
        <authorList>
            <person name="El-Sayed N."/>
            <person name="Caler E."/>
            <person name="Inman J."/>
            <person name="Amedeo P."/>
            <person name="Hass B."/>
            <person name="Wortman J."/>
        </authorList>
    </citation>
    <scope>NUCLEOTIDE SEQUENCE [LARGE SCALE GENOMIC DNA]</scope>
    <source>
        <strain evidence="3">ATCC 50983 / TXsc</strain>
    </source>
</reference>
<evidence type="ECO:0000256" key="1">
    <source>
        <dbReference type="SAM" id="MobiDB-lite"/>
    </source>
</evidence>
<sequence>MEFDHQCPTVAPLSPISTASGSRASSFGDLYTPSVTTQSSPNPLSVSVLQSESTIRFFPDEQALVGEVLQMLPEKRHLMVAIHAKQGMKPPSLNFITSRLPPALESLFVLAPSSGFDGVLRLEVAVLVLPQIEEVAKVCTPGTLGPLVTVTSFDSPVLPCDLTEQEISFPAALQYYYQQEAEVPINDLLSIDDIYTTTAGTTGVCAVLTLNDVKDLLPPTEAECCARVLMVKRCHRLGNKCSMKIKAYFDALLGKQDAVEHVLMLPLKSRCPSKCGRPVPPKTGFVVFRESSDAMMARSVGSDQLVNDNAVIKVETYDGF</sequence>
<dbReference type="Proteomes" id="UP000007800">
    <property type="component" value="Unassembled WGS sequence"/>
</dbReference>
<gene>
    <name evidence="2" type="ORF">Pmar_PMAR009884</name>
</gene>
<dbReference type="GeneID" id="9060450"/>
<feature type="region of interest" description="Disordered" evidence="1">
    <location>
        <begin position="1"/>
        <end position="20"/>
    </location>
</feature>
<proteinExistence type="predicted"/>
<dbReference type="OMA" id="DDIYTTT"/>